<dbReference type="EMBL" id="JAVKPH010000008">
    <property type="protein sequence ID" value="MDR5652785.1"/>
    <property type="molecule type" value="Genomic_DNA"/>
</dbReference>
<keyword evidence="6 9" id="KW-1133">Transmembrane helix</keyword>
<proteinExistence type="inferred from homology"/>
<evidence type="ECO:0000256" key="2">
    <source>
        <dbReference type="ARBA" id="ARBA00022448"/>
    </source>
</evidence>
<feature type="transmembrane region" description="Helical" evidence="9">
    <location>
        <begin position="147"/>
        <end position="166"/>
    </location>
</feature>
<evidence type="ECO:0000256" key="3">
    <source>
        <dbReference type="ARBA" id="ARBA00022475"/>
    </source>
</evidence>
<keyword evidence="5" id="KW-0029">Amino-acid transport</keyword>
<evidence type="ECO:0000313" key="11">
    <source>
        <dbReference type="Proteomes" id="UP001247754"/>
    </source>
</evidence>
<feature type="transmembrane region" description="Helical" evidence="9">
    <location>
        <begin position="102"/>
        <end position="120"/>
    </location>
</feature>
<dbReference type="InterPro" id="IPR052157">
    <property type="entry name" value="BCAA_transport_permease"/>
</dbReference>
<feature type="transmembrane region" description="Helical" evidence="9">
    <location>
        <begin position="40"/>
        <end position="58"/>
    </location>
</feature>
<feature type="transmembrane region" description="Helical" evidence="9">
    <location>
        <begin position="187"/>
        <end position="214"/>
    </location>
</feature>
<name>A0ABU1F7C9_9RHOB</name>
<gene>
    <name evidence="10" type="ORF">RGD00_09230</name>
</gene>
<dbReference type="PANTHER" id="PTHR11795">
    <property type="entry name" value="BRANCHED-CHAIN AMINO ACID TRANSPORT SYSTEM PERMEASE PROTEIN LIVH"/>
    <property type="match status" value="1"/>
</dbReference>
<dbReference type="RefSeq" id="WP_310457031.1">
    <property type="nucleotide sequence ID" value="NZ_JAVKPH010000008.1"/>
</dbReference>
<keyword evidence="2" id="KW-0813">Transport</keyword>
<evidence type="ECO:0000256" key="1">
    <source>
        <dbReference type="ARBA" id="ARBA00004651"/>
    </source>
</evidence>
<keyword evidence="4 9" id="KW-0812">Transmembrane</keyword>
<evidence type="ECO:0000256" key="6">
    <source>
        <dbReference type="ARBA" id="ARBA00022989"/>
    </source>
</evidence>
<evidence type="ECO:0000256" key="5">
    <source>
        <dbReference type="ARBA" id="ARBA00022970"/>
    </source>
</evidence>
<reference evidence="10 11" key="1">
    <citation type="submission" date="2023-09" db="EMBL/GenBank/DDBJ databases">
        <title>Xinfangfangia sedmenti sp. nov., isolated the sedment.</title>
        <authorList>
            <person name="Xu L."/>
        </authorList>
    </citation>
    <scope>NUCLEOTIDE SEQUENCE [LARGE SCALE GENOMIC DNA]</scope>
    <source>
        <strain evidence="10 11">LG-4</strain>
    </source>
</reference>
<organism evidence="10 11">
    <name type="scientific">Ruixingdingia sedimenti</name>
    <dbReference type="NCBI Taxonomy" id="3073604"/>
    <lineage>
        <taxon>Bacteria</taxon>
        <taxon>Pseudomonadati</taxon>
        <taxon>Pseudomonadota</taxon>
        <taxon>Alphaproteobacteria</taxon>
        <taxon>Rhodobacterales</taxon>
        <taxon>Paracoccaceae</taxon>
        <taxon>Ruixingdingia</taxon>
    </lineage>
</organism>
<evidence type="ECO:0000256" key="9">
    <source>
        <dbReference type="SAM" id="Phobius"/>
    </source>
</evidence>
<sequence length="293" mass="30538">MLADFLLIAINGLVWAMAVFLVASGLTLIFGILHILNFSHGGFVMIGAYLAFTAMQLLTGSVGIAAFLGIAALCAVAVAGMGFVIDRVVFKRLKGVDDSYSLIATYAVLLLSEGAVKSVWGPNFESVYPPEGLGGALFLGDLFLPSYALFVIGAGLAVFLVLDWWLHRTASGKIMKSVALDPWMASILGINVNAIFTTAVVAGFALAGLAGGLLAPNQSLSPMMGGSYIIQAFGVIIVGGIGNVRGAFLAAILLGLIDAFGTVFVPQFPGIFFFIAVAVIILFRPQGLLSGIR</sequence>
<keyword evidence="3" id="KW-1003">Cell membrane</keyword>
<dbReference type="Proteomes" id="UP001247754">
    <property type="component" value="Unassembled WGS sequence"/>
</dbReference>
<keyword evidence="7 9" id="KW-0472">Membrane</keyword>
<feature type="transmembrane region" description="Helical" evidence="9">
    <location>
        <begin position="246"/>
        <end position="265"/>
    </location>
</feature>
<feature type="transmembrane region" description="Helical" evidence="9">
    <location>
        <begin position="6"/>
        <end position="33"/>
    </location>
</feature>
<evidence type="ECO:0000256" key="7">
    <source>
        <dbReference type="ARBA" id="ARBA00023136"/>
    </source>
</evidence>
<comment type="subcellular location">
    <subcellularLocation>
        <location evidence="1">Cell membrane</location>
        <topology evidence="1">Multi-pass membrane protein</topology>
    </subcellularLocation>
</comment>
<comment type="similarity">
    <text evidence="8">Belongs to the binding-protein-dependent transport system permease family. LivHM subfamily.</text>
</comment>
<feature type="transmembrane region" description="Helical" evidence="9">
    <location>
        <begin position="220"/>
        <end position="239"/>
    </location>
</feature>
<dbReference type="InterPro" id="IPR001851">
    <property type="entry name" value="ABC_transp_permease"/>
</dbReference>
<dbReference type="Pfam" id="PF02653">
    <property type="entry name" value="BPD_transp_2"/>
    <property type="match status" value="1"/>
</dbReference>
<accession>A0ABU1F7C9</accession>
<comment type="caution">
    <text evidence="10">The sequence shown here is derived from an EMBL/GenBank/DDBJ whole genome shotgun (WGS) entry which is preliminary data.</text>
</comment>
<feature type="transmembrane region" description="Helical" evidence="9">
    <location>
        <begin position="64"/>
        <end position="90"/>
    </location>
</feature>
<evidence type="ECO:0000256" key="8">
    <source>
        <dbReference type="ARBA" id="ARBA00037998"/>
    </source>
</evidence>
<dbReference type="CDD" id="cd06582">
    <property type="entry name" value="TM_PBP1_LivH_like"/>
    <property type="match status" value="1"/>
</dbReference>
<evidence type="ECO:0000313" key="10">
    <source>
        <dbReference type="EMBL" id="MDR5652785.1"/>
    </source>
</evidence>
<protein>
    <submittedName>
        <fullName evidence="10">Branched-chain amino acid ABC transporter permease</fullName>
    </submittedName>
</protein>
<dbReference type="PANTHER" id="PTHR11795:SF442">
    <property type="entry name" value="ABC TRANSPORTER ATP-BINDING PROTEIN"/>
    <property type="match status" value="1"/>
</dbReference>
<evidence type="ECO:0000256" key="4">
    <source>
        <dbReference type="ARBA" id="ARBA00022692"/>
    </source>
</evidence>
<keyword evidence="11" id="KW-1185">Reference proteome</keyword>
<feature type="transmembrane region" description="Helical" evidence="9">
    <location>
        <begin position="271"/>
        <end position="292"/>
    </location>
</feature>